<evidence type="ECO:0000256" key="5">
    <source>
        <dbReference type="ARBA" id="ARBA00022679"/>
    </source>
</evidence>
<keyword evidence="9 12" id="KW-0067">ATP-binding</keyword>
<dbReference type="AlphaFoldDB" id="A0A1X1RIT0"/>
<evidence type="ECO:0000256" key="4">
    <source>
        <dbReference type="ARBA" id="ARBA00022527"/>
    </source>
</evidence>
<keyword evidence="10 14" id="KW-1133">Transmembrane helix</keyword>
<feature type="region of interest" description="Disordered" evidence="13">
    <location>
        <begin position="434"/>
        <end position="468"/>
    </location>
</feature>
<dbReference type="EC" id="2.7.11.1" evidence="2"/>
<dbReference type="InterPro" id="IPR017441">
    <property type="entry name" value="Protein_kinase_ATP_BS"/>
</dbReference>
<dbReference type="RefSeq" id="WP_085168622.1">
    <property type="nucleotide sequence ID" value="NZ_LQOM01000050.1"/>
</dbReference>
<dbReference type="SMART" id="SM00220">
    <property type="entry name" value="S_TKc"/>
    <property type="match status" value="1"/>
</dbReference>
<evidence type="ECO:0000256" key="1">
    <source>
        <dbReference type="ARBA" id="ARBA00004162"/>
    </source>
</evidence>
<dbReference type="EMBL" id="LQOM01000050">
    <property type="protein sequence ID" value="ORV06952.1"/>
    <property type="molecule type" value="Genomic_DNA"/>
</dbReference>
<dbReference type="GO" id="GO:0080090">
    <property type="term" value="P:regulation of primary metabolic process"/>
    <property type="evidence" value="ECO:0007669"/>
    <property type="project" value="UniProtKB-ARBA"/>
</dbReference>
<evidence type="ECO:0000256" key="3">
    <source>
        <dbReference type="ARBA" id="ARBA00022475"/>
    </source>
</evidence>
<feature type="compositionally biased region" description="Pro residues" evidence="13">
    <location>
        <begin position="334"/>
        <end position="346"/>
    </location>
</feature>
<evidence type="ECO:0000313" key="16">
    <source>
        <dbReference type="EMBL" id="ORV06952.1"/>
    </source>
</evidence>
<protein>
    <recommendedName>
        <fullName evidence="2">non-specific serine/threonine protein kinase</fullName>
        <ecNumber evidence="2">2.7.11.1</ecNumber>
    </recommendedName>
</protein>
<keyword evidence="8" id="KW-0418">Kinase</keyword>
<evidence type="ECO:0000256" key="6">
    <source>
        <dbReference type="ARBA" id="ARBA00022692"/>
    </source>
</evidence>
<evidence type="ECO:0000256" key="7">
    <source>
        <dbReference type="ARBA" id="ARBA00022741"/>
    </source>
</evidence>
<feature type="compositionally biased region" description="Polar residues" evidence="13">
    <location>
        <begin position="368"/>
        <end position="383"/>
    </location>
</feature>
<reference evidence="16 17" key="1">
    <citation type="submission" date="2016-01" db="EMBL/GenBank/DDBJ databases">
        <title>The new phylogeny of the genus Mycobacterium.</title>
        <authorList>
            <person name="Tarcisio F."/>
            <person name="Conor M."/>
            <person name="Antonella G."/>
            <person name="Elisabetta G."/>
            <person name="Giulia F.S."/>
            <person name="Sara T."/>
            <person name="Anna F."/>
            <person name="Clotilde B."/>
            <person name="Roberto B."/>
            <person name="Veronica D.S."/>
            <person name="Fabio R."/>
            <person name="Monica P."/>
            <person name="Olivier J."/>
            <person name="Enrico T."/>
            <person name="Nicola S."/>
        </authorList>
    </citation>
    <scope>NUCLEOTIDE SEQUENCE [LARGE SCALE GENOMIC DNA]</scope>
    <source>
        <strain evidence="16 17">DSM 44243</strain>
    </source>
</reference>
<dbReference type="FunFam" id="3.30.200.20:FF:000348">
    <property type="entry name" value="Serine/threonine protein kinase"/>
    <property type="match status" value="1"/>
</dbReference>
<dbReference type="CDD" id="cd14014">
    <property type="entry name" value="STKc_PknB_like"/>
    <property type="match status" value="1"/>
</dbReference>
<feature type="domain" description="Protein kinase" evidence="15">
    <location>
        <begin position="17"/>
        <end position="274"/>
    </location>
</feature>
<dbReference type="GO" id="GO:0005886">
    <property type="term" value="C:plasma membrane"/>
    <property type="evidence" value="ECO:0007669"/>
    <property type="project" value="UniProtKB-SubCell"/>
</dbReference>
<keyword evidence="6 14" id="KW-0812">Transmembrane</keyword>
<dbReference type="FunFam" id="1.10.510.10:FF:000021">
    <property type="entry name" value="Serine/threonine protein kinase"/>
    <property type="match status" value="1"/>
</dbReference>
<dbReference type="InterPro" id="IPR008271">
    <property type="entry name" value="Ser/Thr_kinase_AS"/>
</dbReference>
<proteinExistence type="predicted"/>
<feature type="compositionally biased region" description="Low complexity" evidence="13">
    <location>
        <begin position="446"/>
        <end position="456"/>
    </location>
</feature>
<keyword evidence="5" id="KW-0808">Transferase</keyword>
<gene>
    <name evidence="16" type="ORF">AWB95_21415</name>
</gene>
<dbReference type="PROSITE" id="PS00107">
    <property type="entry name" value="PROTEIN_KINASE_ATP"/>
    <property type="match status" value="1"/>
</dbReference>
<dbReference type="PROSITE" id="PS00108">
    <property type="entry name" value="PROTEIN_KINASE_ST"/>
    <property type="match status" value="1"/>
</dbReference>
<organism evidence="16 17">
    <name type="scientific">Mycobacterium celatum</name>
    <dbReference type="NCBI Taxonomy" id="28045"/>
    <lineage>
        <taxon>Bacteria</taxon>
        <taxon>Bacillati</taxon>
        <taxon>Actinomycetota</taxon>
        <taxon>Actinomycetes</taxon>
        <taxon>Mycobacteriales</taxon>
        <taxon>Mycobacteriaceae</taxon>
        <taxon>Mycobacterium</taxon>
    </lineage>
</organism>
<evidence type="ECO:0000313" key="17">
    <source>
        <dbReference type="Proteomes" id="UP000193907"/>
    </source>
</evidence>
<dbReference type="Proteomes" id="UP000193907">
    <property type="component" value="Unassembled WGS sequence"/>
</dbReference>
<feature type="transmembrane region" description="Helical" evidence="14">
    <location>
        <begin position="410"/>
        <end position="430"/>
    </location>
</feature>
<keyword evidence="11 14" id="KW-0472">Membrane</keyword>
<evidence type="ECO:0000259" key="15">
    <source>
        <dbReference type="PROSITE" id="PS50011"/>
    </source>
</evidence>
<comment type="subcellular location">
    <subcellularLocation>
        <location evidence="1">Cell membrane</location>
        <topology evidence="1">Single-pass membrane protein</topology>
    </subcellularLocation>
</comment>
<evidence type="ECO:0000256" key="13">
    <source>
        <dbReference type="SAM" id="MobiDB-lite"/>
    </source>
</evidence>
<evidence type="ECO:0000256" key="2">
    <source>
        <dbReference type="ARBA" id="ARBA00012513"/>
    </source>
</evidence>
<dbReference type="STRING" id="28045.AWB95_21415"/>
<dbReference type="InterPro" id="IPR011009">
    <property type="entry name" value="Kinase-like_dom_sf"/>
</dbReference>
<dbReference type="Pfam" id="PF00069">
    <property type="entry name" value="Pkinase"/>
    <property type="match status" value="1"/>
</dbReference>
<sequence length="602" mass="63513">MSDTAQGSRVGSQFGRYRLTRLLGRGGMGEVYEAEDTVKERVVALKVLSPALCQDPVFRERLQREARTAGRLQEPHVVPVHDYGEIDGQLYLDMRLIQGTDLATLLKESGALTPPRAVAIVRQAASALDAAHAAGVIHRDIKPENILVTRDDFAYLVDFGIASATTDERLTQAGSAVGTWKYAAPERFTNAEVTHSVDVYALACVLHECLTGSPPYRADSAGMLITAHLMEPIPHPSQLHPGIPSAFDKVIARGMAKDPKDRYASAGELAQAALEALSARDQDRAGDIIERSEEATLPDLEARPLPSPPPPPPPATPPPPPGPSTRPASGTEAPPRPTPPPPPQPAGPGWGGGGAAGPVHPGPAPGETSRSAPSFTPAGSSWPGQFGAPPTGIPPRRPAPRRPRKQNRRLPLVAAAAAVVAIGGLVWLLLPSDSSPGPSPTPEPTSSPTAASSPTVSTPPPAESQARLFGMLPPGYPPDVCKPITPPKDAFAKVSCGKNVDPDGPPSATYALFPDKATARAAFDRIVKTSAPVDCPGRIQSPGPWHRNATPDQVSGMLLCAMQQGYPAVVWTNDDEQLVSVVQGEPQGPTLEQLYMWWSTHS</sequence>
<name>A0A1X1RIT0_MYCCE</name>
<comment type="caution">
    <text evidence="16">The sequence shown here is derived from an EMBL/GenBank/DDBJ whole genome shotgun (WGS) entry which is preliminary data.</text>
</comment>
<feature type="region of interest" description="Disordered" evidence="13">
    <location>
        <begin position="293"/>
        <end position="407"/>
    </location>
</feature>
<dbReference type="InterPro" id="IPR000719">
    <property type="entry name" value="Prot_kinase_dom"/>
</dbReference>
<dbReference type="SUPFAM" id="SSF56112">
    <property type="entry name" value="Protein kinase-like (PK-like)"/>
    <property type="match status" value="1"/>
</dbReference>
<dbReference type="PROSITE" id="PS50011">
    <property type="entry name" value="PROTEIN_KINASE_DOM"/>
    <property type="match status" value="1"/>
</dbReference>
<evidence type="ECO:0000256" key="11">
    <source>
        <dbReference type="ARBA" id="ARBA00023136"/>
    </source>
</evidence>
<dbReference type="PANTHER" id="PTHR43289">
    <property type="entry name" value="MITOGEN-ACTIVATED PROTEIN KINASE KINASE KINASE 20-RELATED"/>
    <property type="match status" value="1"/>
</dbReference>
<dbReference type="Gene3D" id="3.30.200.20">
    <property type="entry name" value="Phosphorylase Kinase, domain 1"/>
    <property type="match status" value="1"/>
</dbReference>
<dbReference type="PANTHER" id="PTHR43289:SF6">
    <property type="entry name" value="SERINE_THREONINE-PROTEIN KINASE NEKL-3"/>
    <property type="match status" value="1"/>
</dbReference>
<keyword evidence="7 12" id="KW-0547">Nucleotide-binding</keyword>
<evidence type="ECO:0000256" key="14">
    <source>
        <dbReference type="SAM" id="Phobius"/>
    </source>
</evidence>
<dbReference type="GO" id="GO:0005524">
    <property type="term" value="F:ATP binding"/>
    <property type="evidence" value="ECO:0007669"/>
    <property type="project" value="UniProtKB-UniRule"/>
</dbReference>
<keyword evidence="17" id="KW-1185">Reference proteome</keyword>
<feature type="compositionally biased region" description="Basic residues" evidence="13">
    <location>
        <begin position="398"/>
        <end position="407"/>
    </location>
</feature>
<dbReference type="Gene3D" id="1.10.510.10">
    <property type="entry name" value="Transferase(Phosphotransferase) domain 1"/>
    <property type="match status" value="1"/>
</dbReference>
<keyword evidence="3" id="KW-1003">Cell membrane</keyword>
<evidence type="ECO:0000256" key="10">
    <source>
        <dbReference type="ARBA" id="ARBA00022989"/>
    </source>
</evidence>
<evidence type="ECO:0000256" key="9">
    <source>
        <dbReference type="ARBA" id="ARBA00022840"/>
    </source>
</evidence>
<evidence type="ECO:0000256" key="8">
    <source>
        <dbReference type="ARBA" id="ARBA00022777"/>
    </source>
</evidence>
<accession>A0A1X1RIT0</accession>
<feature type="binding site" evidence="12">
    <location>
        <position position="46"/>
    </location>
    <ligand>
        <name>ATP</name>
        <dbReference type="ChEBI" id="CHEBI:30616"/>
    </ligand>
</feature>
<evidence type="ECO:0000256" key="12">
    <source>
        <dbReference type="PROSITE-ProRule" id="PRU10141"/>
    </source>
</evidence>
<feature type="compositionally biased region" description="Pro residues" evidence="13">
    <location>
        <begin position="305"/>
        <end position="324"/>
    </location>
</feature>
<dbReference type="GO" id="GO:0004674">
    <property type="term" value="F:protein serine/threonine kinase activity"/>
    <property type="evidence" value="ECO:0007669"/>
    <property type="project" value="UniProtKB-KW"/>
</dbReference>
<keyword evidence="4" id="KW-0723">Serine/threonine-protein kinase</keyword>